<protein>
    <submittedName>
        <fullName evidence="1">14544_t:CDS:1</fullName>
    </submittedName>
</protein>
<reference evidence="1" key="1">
    <citation type="submission" date="2021-06" db="EMBL/GenBank/DDBJ databases">
        <authorList>
            <person name="Kallberg Y."/>
            <person name="Tangrot J."/>
            <person name="Rosling A."/>
        </authorList>
    </citation>
    <scope>NUCLEOTIDE SEQUENCE</scope>
    <source>
        <strain evidence="1">UK204</strain>
    </source>
</reference>
<feature type="non-terminal residue" evidence="1">
    <location>
        <position position="1"/>
    </location>
</feature>
<dbReference type="AlphaFoldDB" id="A0A9N9J7B0"/>
<dbReference type="EMBL" id="CAJVPQ010026035">
    <property type="protein sequence ID" value="CAG8767909.1"/>
    <property type="molecule type" value="Genomic_DNA"/>
</dbReference>
<sequence length="161" mass="17766">MADMEHEAVVAVLFKYFDKPNNGVIRGPIKVLGAPYHYNPIGSGNKIAPDVAICPSIAHVLNPLIDHQGPPPRNANNRPHARIVCEVGNTQTIFQWNAKCELWMHEEYVRCVLGIKLFPKTIMGTTVHRAMIARLWTRVASAGGVLSQNATLARAGVYVME</sequence>
<name>A0A9N9J7B0_9GLOM</name>
<comment type="caution">
    <text evidence="1">The sequence shown here is derived from an EMBL/GenBank/DDBJ whole genome shotgun (WGS) entry which is preliminary data.</text>
</comment>
<accession>A0A9N9J7B0</accession>
<dbReference type="OrthoDB" id="2307059at2759"/>
<keyword evidence="2" id="KW-1185">Reference proteome</keyword>
<evidence type="ECO:0000313" key="2">
    <source>
        <dbReference type="Proteomes" id="UP000789570"/>
    </source>
</evidence>
<organism evidence="1 2">
    <name type="scientific">Funneliformis caledonium</name>
    <dbReference type="NCBI Taxonomy" id="1117310"/>
    <lineage>
        <taxon>Eukaryota</taxon>
        <taxon>Fungi</taxon>
        <taxon>Fungi incertae sedis</taxon>
        <taxon>Mucoromycota</taxon>
        <taxon>Glomeromycotina</taxon>
        <taxon>Glomeromycetes</taxon>
        <taxon>Glomerales</taxon>
        <taxon>Glomeraceae</taxon>
        <taxon>Funneliformis</taxon>
    </lineage>
</organism>
<proteinExistence type="predicted"/>
<dbReference type="Proteomes" id="UP000789570">
    <property type="component" value="Unassembled WGS sequence"/>
</dbReference>
<gene>
    <name evidence="1" type="ORF">FCALED_LOCUS17340</name>
</gene>
<evidence type="ECO:0000313" key="1">
    <source>
        <dbReference type="EMBL" id="CAG8767909.1"/>
    </source>
</evidence>
<feature type="non-terminal residue" evidence="1">
    <location>
        <position position="161"/>
    </location>
</feature>